<keyword evidence="2" id="KW-1185">Reference proteome</keyword>
<protein>
    <submittedName>
        <fullName evidence="1">Uncharacterized protein</fullName>
    </submittedName>
</protein>
<proteinExistence type="predicted"/>
<reference evidence="1 2" key="1">
    <citation type="submission" date="2016-11" db="EMBL/GenBank/DDBJ databases">
        <authorList>
            <person name="Jaros S."/>
            <person name="Januszkiewicz K."/>
            <person name="Wedrychowicz H."/>
        </authorList>
    </citation>
    <scope>NUCLEOTIDE SEQUENCE [LARGE SCALE GENOMIC DNA]</scope>
    <source>
        <strain evidence="1 2">DSM 17477</strain>
    </source>
</reference>
<name>A0A1M6AP57_9FIRM</name>
<accession>A0A1M6AP57</accession>
<evidence type="ECO:0000313" key="1">
    <source>
        <dbReference type="EMBL" id="SHI38221.1"/>
    </source>
</evidence>
<evidence type="ECO:0000313" key="2">
    <source>
        <dbReference type="Proteomes" id="UP000184052"/>
    </source>
</evidence>
<organism evidence="1 2">
    <name type="scientific">Dethiosulfatibacter aminovorans DSM 17477</name>
    <dbReference type="NCBI Taxonomy" id="1121476"/>
    <lineage>
        <taxon>Bacteria</taxon>
        <taxon>Bacillati</taxon>
        <taxon>Bacillota</taxon>
        <taxon>Tissierellia</taxon>
        <taxon>Dethiosulfatibacter</taxon>
    </lineage>
</organism>
<sequence length="48" mass="5755">MNTKYYVTYLNADDEMKYGNEFTRDEIYKLRKNKLVNILSVTESSKVK</sequence>
<dbReference type="STRING" id="1121476.SAMN02745751_00196"/>
<dbReference type="AlphaFoldDB" id="A0A1M6AP57"/>
<dbReference type="EMBL" id="FQZL01000004">
    <property type="protein sequence ID" value="SHI38221.1"/>
    <property type="molecule type" value="Genomic_DNA"/>
</dbReference>
<gene>
    <name evidence="1" type="ORF">SAMN02745751_00196</name>
</gene>
<dbReference type="Proteomes" id="UP000184052">
    <property type="component" value="Unassembled WGS sequence"/>
</dbReference>
<dbReference type="RefSeq" id="WP_175548489.1">
    <property type="nucleotide sequence ID" value="NZ_FQZL01000004.1"/>
</dbReference>